<protein>
    <submittedName>
        <fullName evidence="7">ABC transporter ATP-binding protein</fullName>
    </submittedName>
</protein>
<dbReference type="InterPro" id="IPR017871">
    <property type="entry name" value="ABC_transporter-like_CS"/>
</dbReference>
<accession>A0ABT4TD95</accession>
<dbReference type="PROSITE" id="PS00211">
    <property type="entry name" value="ABC_TRANSPORTER_1"/>
    <property type="match status" value="1"/>
</dbReference>
<keyword evidence="4 7" id="KW-0067">ATP-binding</keyword>
<evidence type="ECO:0000256" key="1">
    <source>
        <dbReference type="ARBA" id="ARBA00005417"/>
    </source>
</evidence>
<dbReference type="SUPFAM" id="SSF52540">
    <property type="entry name" value="P-loop containing nucleoside triphosphate hydrolases"/>
    <property type="match status" value="1"/>
</dbReference>
<evidence type="ECO:0000259" key="6">
    <source>
        <dbReference type="PROSITE" id="PS50893"/>
    </source>
</evidence>
<comment type="caution">
    <text evidence="7">The sequence shown here is derived from an EMBL/GenBank/DDBJ whole genome shotgun (WGS) entry which is preliminary data.</text>
</comment>
<evidence type="ECO:0000313" key="7">
    <source>
        <dbReference type="EMBL" id="MDA0647498.1"/>
    </source>
</evidence>
<name>A0ABT4TD95_9ACTN</name>
<dbReference type="RefSeq" id="WP_148029780.1">
    <property type="nucleotide sequence ID" value="NZ_BAABFD010000018.1"/>
</dbReference>
<gene>
    <name evidence="7" type="ORF">OUY24_43305</name>
</gene>
<keyword evidence="8" id="KW-1185">Reference proteome</keyword>
<comment type="similarity">
    <text evidence="1">Belongs to the ABC transporter superfamily.</text>
</comment>
<dbReference type="Proteomes" id="UP001212498">
    <property type="component" value="Unassembled WGS sequence"/>
</dbReference>
<dbReference type="InterPro" id="IPR027417">
    <property type="entry name" value="P-loop_NTPase"/>
</dbReference>
<proteinExistence type="inferred from homology"/>
<dbReference type="EMBL" id="JAPNUD010000307">
    <property type="protein sequence ID" value="MDA0647498.1"/>
    <property type="molecule type" value="Genomic_DNA"/>
</dbReference>
<evidence type="ECO:0000256" key="4">
    <source>
        <dbReference type="ARBA" id="ARBA00022840"/>
    </source>
</evidence>
<reference evidence="7 8" key="1">
    <citation type="submission" date="2022-11" db="EMBL/GenBank/DDBJ databases">
        <title>Nonomuraea corallina sp. nov., a new species of the genus Nonomuraea isolated from sea side sediment in Thai sea.</title>
        <authorList>
            <person name="Ngamcharungchit C."/>
            <person name="Matsumoto A."/>
            <person name="Suriyachadkun C."/>
            <person name="Panbangred W."/>
            <person name="Inahashi Y."/>
            <person name="Intra B."/>
        </authorList>
    </citation>
    <scope>NUCLEOTIDE SEQUENCE [LARGE SCALE GENOMIC DNA]</scope>
    <source>
        <strain evidence="7 8">DSM 43553</strain>
    </source>
</reference>
<dbReference type="PANTHER" id="PTHR43820">
    <property type="entry name" value="HIGH-AFFINITY BRANCHED-CHAIN AMINO ACID TRANSPORT ATP-BINDING PROTEIN LIVF"/>
    <property type="match status" value="1"/>
</dbReference>
<keyword evidence="3" id="KW-0547">Nucleotide-binding</keyword>
<dbReference type="GO" id="GO:0005524">
    <property type="term" value="F:ATP binding"/>
    <property type="evidence" value="ECO:0007669"/>
    <property type="project" value="UniProtKB-KW"/>
</dbReference>
<dbReference type="Pfam" id="PF00005">
    <property type="entry name" value="ABC_tran"/>
    <property type="match status" value="1"/>
</dbReference>
<evidence type="ECO:0000256" key="5">
    <source>
        <dbReference type="ARBA" id="ARBA00022970"/>
    </source>
</evidence>
<dbReference type="Gene3D" id="3.40.50.300">
    <property type="entry name" value="P-loop containing nucleotide triphosphate hydrolases"/>
    <property type="match status" value="1"/>
</dbReference>
<dbReference type="PANTHER" id="PTHR43820:SF4">
    <property type="entry name" value="HIGH-AFFINITY BRANCHED-CHAIN AMINO ACID TRANSPORT ATP-BINDING PROTEIN LIVF"/>
    <property type="match status" value="1"/>
</dbReference>
<evidence type="ECO:0000256" key="2">
    <source>
        <dbReference type="ARBA" id="ARBA00022448"/>
    </source>
</evidence>
<dbReference type="SMART" id="SM00382">
    <property type="entry name" value="AAA"/>
    <property type="match status" value="1"/>
</dbReference>
<organism evidence="7 8">
    <name type="scientific">Nonomuraea ferruginea</name>
    <dbReference type="NCBI Taxonomy" id="46174"/>
    <lineage>
        <taxon>Bacteria</taxon>
        <taxon>Bacillati</taxon>
        <taxon>Actinomycetota</taxon>
        <taxon>Actinomycetes</taxon>
        <taxon>Streptosporangiales</taxon>
        <taxon>Streptosporangiaceae</taxon>
        <taxon>Nonomuraea</taxon>
    </lineage>
</organism>
<evidence type="ECO:0000313" key="8">
    <source>
        <dbReference type="Proteomes" id="UP001212498"/>
    </source>
</evidence>
<dbReference type="PROSITE" id="PS50893">
    <property type="entry name" value="ABC_TRANSPORTER_2"/>
    <property type="match status" value="1"/>
</dbReference>
<dbReference type="InterPro" id="IPR003593">
    <property type="entry name" value="AAA+_ATPase"/>
</dbReference>
<feature type="domain" description="ABC transporter" evidence="6">
    <location>
        <begin position="6"/>
        <end position="237"/>
    </location>
</feature>
<sequence length="237" mass="25383">MTEPLLRMSGVRAYYDGVEALHGIDITVDTGEVVVVLGANGAGKTTTLRSICQLTTTTGEIRFDGDLISGASTSSIVRRGIAMVPQGRGTLGDLSVEDNLLAGAVTRRDKGVADDIASWYETFPRLAQRRHQTAGSLSGGEQQMLAIARALMLRPRLLLMDEPSLGLAPVIVRDLFDVLARINRERGVAIVLVEQNAVLALDIAQRGYVLEAGNLVLSASADQLRQDDAVRLAYLGN</sequence>
<evidence type="ECO:0000256" key="3">
    <source>
        <dbReference type="ARBA" id="ARBA00022741"/>
    </source>
</evidence>
<keyword evidence="5" id="KW-0029">Amino-acid transport</keyword>
<dbReference type="CDD" id="cd03224">
    <property type="entry name" value="ABC_TM1139_LivF_branched"/>
    <property type="match status" value="1"/>
</dbReference>
<dbReference type="InterPro" id="IPR052156">
    <property type="entry name" value="BCAA_Transport_ATP-bd_LivF"/>
</dbReference>
<keyword evidence="2" id="KW-0813">Transport</keyword>
<dbReference type="InterPro" id="IPR003439">
    <property type="entry name" value="ABC_transporter-like_ATP-bd"/>
</dbReference>